<sequence>MAIIMVVKYKPFDELEPEVQLQLGKRYRESQIDFDNSSIVQSATRVLKSLKIHNFTSIMVGPDRAGQSFNLANQLKEKKIDFSITEPRYVFFSLPTKFGEHSVAVVIDKANKKVHIMDSLGEDYAEAKDQISKCIEQGVLNGYKITCASGVQQKDKISCGVHSSANIIGVITGEIQPEDGHKLPDRSEEEVIKLTGLLSMANDDEAADKQQNAKESSIAYHQKAALKAVLLKQKQTKDVREFLNALNQEIPPDSEFMQRPLHEFLKDFEKNFPRNTLNAEFKKPKFTDLIKKYPPLDGKLRHLLENEITAFFHKKTNLEKLQDFFRRKPSPFILRKEAAEKEARKQIEVEISRADAILKEKGEEEKDKVRLKTLNEVAIECKKKGTNNFPCLEVIKNLIENKKTYIETGYEYIKNDPTQPRLLSINGIELHIDPYAPLNHDYSHVSLIHGLNGIIDSFISQYERAKKADLLYEWSGNFSGNCLDGRLECASKFLQVRDQPKMSLHDGMQVFLSEYAKDFAEEKYIPKIRTWGDLDELYLEYQTALEKVNAGQTHQMTLSHFKELFSAENKDDLERDISKLGKAKRNLRATTTCG</sequence>
<dbReference type="SUPFAM" id="SSF54001">
    <property type="entry name" value="Cysteine proteinases"/>
    <property type="match status" value="1"/>
</dbReference>
<name>A0A0W0ZP61_9GAMM</name>
<gene>
    <name evidence="1" type="ORF">Lste_0344</name>
</gene>
<protein>
    <submittedName>
        <fullName evidence="1">Uncharacterized protein</fullName>
    </submittedName>
</protein>
<dbReference type="InterPro" id="IPR038765">
    <property type="entry name" value="Papain-like_cys_pep_sf"/>
</dbReference>
<organism evidence="1 2">
    <name type="scientific">Legionella steelei</name>
    <dbReference type="NCBI Taxonomy" id="947033"/>
    <lineage>
        <taxon>Bacteria</taxon>
        <taxon>Pseudomonadati</taxon>
        <taxon>Pseudomonadota</taxon>
        <taxon>Gammaproteobacteria</taxon>
        <taxon>Legionellales</taxon>
        <taxon>Legionellaceae</taxon>
        <taxon>Legionella</taxon>
    </lineage>
</organism>
<dbReference type="PATRIC" id="fig|947033.5.peg.371"/>
<keyword evidence="2" id="KW-1185">Reference proteome</keyword>
<dbReference type="OrthoDB" id="5653991at2"/>
<proteinExistence type="predicted"/>
<comment type="caution">
    <text evidence="1">The sequence shown here is derived from an EMBL/GenBank/DDBJ whole genome shotgun (WGS) entry which is preliminary data.</text>
</comment>
<dbReference type="EMBL" id="LNYY01000005">
    <property type="protein sequence ID" value="KTD71020.1"/>
    <property type="molecule type" value="Genomic_DNA"/>
</dbReference>
<reference evidence="1 2" key="1">
    <citation type="submission" date="2015-11" db="EMBL/GenBank/DDBJ databases">
        <title>Genomic analysis of 38 Legionella species identifies large and diverse effector repertoires.</title>
        <authorList>
            <person name="Burstein D."/>
            <person name="Amaro F."/>
            <person name="Zusman T."/>
            <person name="Lifshitz Z."/>
            <person name="Cohen O."/>
            <person name="Gilbert J.A."/>
            <person name="Pupko T."/>
            <person name="Shuman H.A."/>
            <person name="Segal G."/>
        </authorList>
    </citation>
    <scope>NUCLEOTIDE SEQUENCE [LARGE SCALE GENOMIC DNA]</scope>
    <source>
        <strain evidence="1 2">IMVS3376</strain>
    </source>
</reference>
<evidence type="ECO:0000313" key="1">
    <source>
        <dbReference type="EMBL" id="KTD71020.1"/>
    </source>
</evidence>
<accession>A0A0W0ZP61</accession>
<dbReference type="STRING" id="947033.Lste_0344"/>
<dbReference type="Proteomes" id="UP000054926">
    <property type="component" value="Unassembled WGS sequence"/>
</dbReference>
<evidence type="ECO:0000313" key="2">
    <source>
        <dbReference type="Proteomes" id="UP000054926"/>
    </source>
</evidence>
<dbReference type="AlphaFoldDB" id="A0A0W0ZP61"/>
<dbReference type="Gene3D" id="3.40.395.10">
    <property type="entry name" value="Adenoviral Proteinase, Chain A"/>
    <property type="match status" value="1"/>
</dbReference>